<dbReference type="InterPro" id="IPR007410">
    <property type="entry name" value="LpqE-like"/>
</dbReference>
<protein>
    <submittedName>
        <fullName evidence="1">Copper chaperone PCu(A)C</fullName>
    </submittedName>
</protein>
<comment type="caution">
    <text evidence="1">The sequence shown here is derived from an EMBL/GenBank/DDBJ whole genome shotgun (WGS) entry which is preliminary data.</text>
</comment>
<gene>
    <name evidence="1" type="ORF">ACFMB1_00410</name>
</gene>
<dbReference type="SUPFAM" id="SSF110087">
    <property type="entry name" value="DR1885-like metal-binding protein"/>
    <property type="match status" value="1"/>
</dbReference>
<accession>A0ABW1KRN9</accession>
<dbReference type="Pfam" id="PF04314">
    <property type="entry name" value="PCuAC"/>
    <property type="match status" value="1"/>
</dbReference>
<name>A0ABW1KRN9_9PROT</name>
<dbReference type="PANTHER" id="PTHR36302:SF1">
    <property type="entry name" value="COPPER CHAPERONE PCU(A)C"/>
    <property type="match status" value="1"/>
</dbReference>
<sequence length="160" mass="16765">MHIFRIVPFSALALLAACSRQETTTACAGDEIIASNAWVRAASEGSPMSAAYVELCNGGDAADRLIAVRFDDADAAEVHLTRMSEDGVASMAPAEGGLDLPAHEKTELAPGGAHIMLIGLTSPLEEGEEAALTLEFENAEPMTLMFEVRSRVDAAGHSGH</sequence>
<dbReference type="InterPro" id="IPR036182">
    <property type="entry name" value="PCuAC_sf"/>
</dbReference>
<dbReference type="Gene3D" id="2.60.40.1890">
    <property type="entry name" value="PCu(A)C copper chaperone"/>
    <property type="match status" value="1"/>
</dbReference>
<evidence type="ECO:0000313" key="2">
    <source>
        <dbReference type="Proteomes" id="UP001596116"/>
    </source>
</evidence>
<dbReference type="RefSeq" id="WP_379880732.1">
    <property type="nucleotide sequence ID" value="NZ_JBHPON010000001.1"/>
</dbReference>
<organism evidence="1 2">
    <name type="scientific">Hyphococcus aureus</name>
    <dbReference type="NCBI Taxonomy" id="2666033"/>
    <lineage>
        <taxon>Bacteria</taxon>
        <taxon>Pseudomonadati</taxon>
        <taxon>Pseudomonadota</taxon>
        <taxon>Alphaproteobacteria</taxon>
        <taxon>Parvularculales</taxon>
        <taxon>Parvularculaceae</taxon>
        <taxon>Hyphococcus</taxon>
    </lineage>
</organism>
<dbReference type="PANTHER" id="PTHR36302">
    <property type="entry name" value="BLR7088 PROTEIN"/>
    <property type="match status" value="1"/>
</dbReference>
<dbReference type="EMBL" id="JBHPON010000001">
    <property type="protein sequence ID" value="MFC6033979.1"/>
    <property type="molecule type" value="Genomic_DNA"/>
</dbReference>
<dbReference type="Proteomes" id="UP001596116">
    <property type="component" value="Unassembled WGS sequence"/>
</dbReference>
<reference evidence="1 2" key="1">
    <citation type="submission" date="2024-09" db="EMBL/GenBank/DDBJ databases">
        <authorList>
            <person name="Zhang Z.-H."/>
        </authorList>
    </citation>
    <scope>NUCLEOTIDE SEQUENCE [LARGE SCALE GENOMIC DNA]</scope>
    <source>
        <strain evidence="1 2">HHTR114</strain>
    </source>
</reference>
<proteinExistence type="predicted"/>
<dbReference type="InterPro" id="IPR058248">
    <property type="entry name" value="Lxx211020-like"/>
</dbReference>
<dbReference type="PROSITE" id="PS51257">
    <property type="entry name" value="PROKAR_LIPOPROTEIN"/>
    <property type="match status" value="1"/>
</dbReference>
<keyword evidence="2" id="KW-1185">Reference proteome</keyword>
<evidence type="ECO:0000313" key="1">
    <source>
        <dbReference type="EMBL" id="MFC6033979.1"/>
    </source>
</evidence>